<feature type="non-terminal residue" evidence="2">
    <location>
        <position position="21"/>
    </location>
</feature>
<dbReference type="EMBL" id="ASHM01130327">
    <property type="protein sequence ID" value="PNX59062.1"/>
    <property type="molecule type" value="Genomic_DNA"/>
</dbReference>
<gene>
    <name evidence="2" type="ORF">L195_g059499</name>
</gene>
<evidence type="ECO:0000256" key="1">
    <source>
        <dbReference type="SAM" id="MobiDB-lite"/>
    </source>
</evidence>
<dbReference type="Proteomes" id="UP000236291">
    <property type="component" value="Unassembled WGS sequence"/>
</dbReference>
<organism evidence="2 3">
    <name type="scientific">Trifolium pratense</name>
    <name type="common">Red clover</name>
    <dbReference type="NCBI Taxonomy" id="57577"/>
    <lineage>
        <taxon>Eukaryota</taxon>
        <taxon>Viridiplantae</taxon>
        <taxon>Streptophyta</taxon>
        <taxon>Embryophyta</taxon>
        <taxon>Tracheophyta</taxon>
        <taxon>Spermatophyta</taxon>
        <taxon>Magnoliopsida</taxon>
        <taxon>eudicotyledons</taxon>
        <taxon>Gunneridae</taxon>
        <taxon>Pentapetalae</taxon>
        <taxon>rosids</taxon>
        <taxon>fabids</taxon>
        <taxon>Fabales</taxon>
        <taxon>Fabaceae</taxon>
        <taxon>Papilionoideae</taxon>
        <taxon>50 kb inversion clade</taxon>
        <taxon>NPAAA clade</taxon>
        <taxon>Hologalegina</taxon>
        <taxon>IRL clade</taxon>
        <taxon>Trifolieae</taxon>
        <taxon>Trifolium</taxon>
    </lineage>
</organism>
<sequence length="21" mass="2542">MQLPKFNTKVPKESFDFPYPK</sequence>
<name>A0A2K3JYG6_TRIPR</name>
<reference evidence="2 3" key="2">
    <citation type="journal article" date="2017" name="Front. Plant Sci.">
        <title>Gene Classification and Mining of Molecular Markers Useful in Red Clover (Trifolium pratense) Breeding.</title>
        <authorList>
            <person name="Istvanek J."/>
            <person name="Dluhosova J."/>
            <person name="Dluhos P."/>
            <person name="Patkova L."/>
            <person name="Nedelnik J."/>
            <person name="Repkova J."/>
        </authorList>
    </citation>
    <scope>NUCLEOTIDE SEQUENCE [LARGE SCALE GENOMIC DNA]</scope>
    <source>
        <strain evidence="3">cv. Tatra</strain>
        <tissue evidence="2">Young leaves</tissue>
    </source>
</reference>
<evidence type="ECO:0000313" key="2">
    <source>
        <dbReference type="EMBL" id="PNX59062.1"/>
    </source>
</evidence>
<dbReference type="AlphaFoldDB" id="A0A2K3JYG6"/>
<reference evidence="2 3" key="1">
    <citation type="journal article" date="2014" name="Am. J. Bot.">
        <title>Genome assembly and annotation for red clover (Trifolium pratense; Fabaceae).</title>
        <authorList>
            <person name="Istvanek J."/>
            <person name="Jaros M."/>
            <person name="Krenek A."/>
            <person name="Repkova J."/>
        </authorList>
    </citation>
    <scope>NUCLEOTIDE SEQUENCE [LARGE SCALE GENOMIC DNA]</scope>
    <source>
        <strain evidence="3">cv. Tatra</strain>
        <tissue evidence="2">Young leaves</tissue>
    </source>
</reference>
<protein>
    <submittedName>
        <fullName evidence="2">Uncharacterized protein</fullName>
    </submittedName>
</protein>
<feature type="region of interest" description="Disordered" evidence="1">
    <location>
        <begin position="1"/>
        <end position="21"/>
    </location>
</feature>
<evidence type="ECO:0000313" key="3">
    <source>
        <dbReference type="Proteomes" id="UP000236291"/>
    </source>
</evidence>
<accession>A0A2K3JYG6</accession>
<proteinExistence type="predicted"/>
<comment type="caution">
    <text evidence="2">The sequence shown here is derived from an EMBL/GenBank/DDBJ whole genome shotgun (WGS) entry which is preliminary data.</text>
</comment>